<reference evidence="3 4" key="1">
    <citation type="submission" date="2020-10" db="EMBL/GenBank/DDBJ databases">
        <title>Ramlibacter sp. HM2 16S ribosomal RNA gene Genome sequencing and assembly.</title>
        <authorList>
            <person name="Kang M."/>
        </authorList>
    </citation>
    <scope>NUCLEOTIDE SEQUENCE [LARGE SCALE GENOMIC DNA]</scope>
    <source>
        <strain evidence="3 4">HM2</strain>
    </source>
</reference>
<evidence type="ECO:0000256" key="1">
    <source>
        <dbReference type="ARBA" id="ARBA00006987"/>
    </source>
</evidence>
<protein>
    <submittedName>
        <fullName evidence="3">Tripartite tricarboxylate transporter substrate binding protein</fullName>
    </submittedName>
</protein>
<organism evidence="3 4">
    <name type="scientific">Ramlibacter pallidus</name>
    <dbReference type="NCBI Taxonomy" id="2780087"/>
    <lineage>
        <taxon>Bacteria</taxon>
        <taxon>Pseudomonadati</taxon>
        <taxon>Pseudomonadota</taxon>
        <taxon>Betaproteobacteria</taxon>
        <taxon>Burkholderiales</taxon>
        <taxon>Comamonadaceae</taxon>
        <taxon>Ramlibacter</taxon>
    </lineage>
</organism>
<dbReference type="Pfam" id="PF03401">
    <property type="entry name" value="TctC"/>
    <property type="match status" value="1"/>
</dbReference>
<feature type="chain" id="PRO_5045715647" evidence="2">
    <location>
        <begin position="27"/>
        <end position="324"/>
    </location>
</feature>
<feature type="signal peptide" evidence="2">
    <location>
        <begin position="1"/>
        <end position="26"/>
    </location>
</feature>
<proteinExistence type="inferred from homology"/>
<dbReference type="PANTHER" id="PTHR42928:SF5">
    <property type="entry name" value="BLR1237 PROTEIN"/>
    <property type="match status" value="1"/>
</dbReference>
<dbReference type="Gene3D" id="3.40.190.10">
    <property type="entry name" value="Periplasmic binding protein-like II"/>
    <property type="match status" value="1"/>
</dbReference>
<dbReference type="RefSeq" id="WP_193675129.1">
    <property type="nucleotide sequence ID" value="NZ_JADDIV010000001.1"/>
</dbReference>
<keyword evidence="2" id="KW-0732">Signal</keyword>
<dbReference type="Gene3D" id="3.40.190.150">
    <property type="entry name" value="Bordetella uptake gene, domain 1"/>
    <property type="match status" value="1"/>
</dbReference>
<evidence type="ECO:0000256" key="2">
    <source>
        <dbReference type="SAM" id="SignalP"/>
    </source>
</evidence>
<dbReference type="EMBL" id="JADDIV010000001">
    <property type="protein sequence ID" value="MBE7366517.1"/>
    <property type="molecule type" value="Genomic_DNA"/>
</dbReference>
<keyword evidence="4" id="KW-1185">Reference proteome</keyword>
<dbReference type="InterPro" id="IPR005064">
    <property type="entry name" value="BUG"/>
</dbReference>
<comment type="similarity">
    <text evidence="1">Belongs to the UPF0065 (bug) family.</text>
</comment>
<dbReference type="Proteomes" id="UP000806285">
    <property type="component" value="Unassembled WGS sequence"/>
</dbReference>
<comment type="caution">
    <text evidence="3">The sequence shown here is derived from an EMBL/GenBank/DDBJ whole genome shotgun (WGS) entry which is preliminary data.</text>
</comment>
<evidence type="ECO:0000313" key="3">
    <source>
        <dbReference type="EMBL" id="MBE7366517.1"/>
    </source>
</evidence>
<name>A0ABR9RZP4_9BURK</name>
<evidence type="ECO:0000313" key="4">
    <source>
        <dbReference type="Proteomes" id="UP000806285"/>
    </source>
</evidence>
<dbReference type="PANTHER" id="PTHR42928">
    <property type="entry name" value="TRICARBOXYLATE-BINDING PROTEIN"/>
    <property type="match status" value="1"/>
</dbReference>
<gene>
    <name evidence="3" type="ORF">IM787_02940</name>
</gene>
<dbReference type="SUPFAM" id="SSF53850">
    <property type="entry name" value="Periplasmic binding protein-like II"/>
    <property type="match status" value="1"/>
</dbReference>
<dbReference type="InterPro" id="IPR042100">
    <property type="entry name" value="Bug_dom1"/>
</dbReference>
<accession>A0ABR9RZP4</accession>
<sequence>MGHPHAPSRRGFLAAALALSAPWAGAQSYPNKPIRMMVGYAAGGGVDALARMLAQRLAPLLGQQVVVENRAGASGMIAAEAVAKSAPDGYTLGMGESGMLISSHLQPRAGFDPLRAFAPIAGTFIAPLLIVANNDTGLGSPRELIALLKANPGRLSYATSGVGTVHHLGFELLKAQTRTFAVHIPYRGASQILPDVISGQVPLAVVSAAGGLAQAKSGRVRAVAMMNRAVLPGAENVPAMADALPGFDVAPRLMLLAPAGTPPAIVDRLHEAVRSVLESPEFARAAAQQGAMPAYMAPAALAADLVRESASWARLISAQKIVVQ</sequence>
<dbReference type="PIRSF" id="PIRSF017082">
    <property type="entry name" value="YflP"/>
    <property type="match status" value="1"/>
</dbReference>